<dbReference type="Pfam" id="PF04842">
    <property type="entry name" value="DUF639"/>
    <property type="match status" value="1"/>
</dbReference>
<protein>
    <submittedName>
        <fullName evidence="2">Uncharacterized protein</fullName>
    </submittedName>
</protein>
<dbReference type="OrthoDB" id="742491at2759"/>
<organism evidence="2 3">
    <name type="scientific">Prunus yedoensis var. nudiflora</name>
    <dbReference type="NCBI Taxonomy" id="2094558"/>
    <lineage>
        <taxon>Eukaryota</taxon>
        <taxon>Viridiplantae</taxon>
        <taxon>Streptophyta</taxon>
        <taxon>Embryophyta</taxon>
        <taxon>Tracheophyta</taxon>
        <taxon>Spermatophyta</taxon>
        <taxon>Magnoliopsida</taxon>
        <taxon>eudicotyledons</taxon>
        <taxon>Gunneridae</taxon>
        <taxon>Pentapetalae</taxon>
        <taxon>rosids</taxon>
        <taxon>fabids</taxon>
        <taxon>Rosales</taxon>
        <taxon>Rosaceae</taxon>
        <taxon>Amygdaloideae</taxon>
        <taxon>Amygdaleae</taxon>
        <taxon>Prunus</taxon>
    </lineage>
</organism>
<name>A0A314YPW2_PRUYE</name>
<dbReference type="PANTHER" id="PTHR31860">
    <property type="entry name" value="HEAT-INDUCIBLE TRANSCRIPTION REPRESSOR (DUF639)-RELATED"/>
    <property type="match status" value="1"/>
</dbReference>
<sequence length="482" mass="53756">MENVKLGMLDGFLTTTRSHHKSLKSLFSRNKSNGDDQDSPSSAVNSPKPIPQLSTLANSVVSRCSKILQIPTEELQHHFDTQLPESVKELLTYARNFLEFCSYQALHIVSCRPDYLSDKEFRRMTFDMMLAWESPSVESKPQDKETASCSNQDLEDEDGWSLFYSTSTNMAVQVDDKKTVGLEAFARIAPACAAVADIITVHNLYDALTSSSGHRLHFLVYDKYIRSLDNSQRRNGLDVDGTVPTQPVLQHIGISLWPGRLTLTNSALYFESLGVGLYEKAVRYDLATDMKQVIKPELTGPLGARLFDKAIMYKSTSIAEPVYLEFPEFKGNSRRDYWLDICLEILRAHSASQHDVSGSPYAKRQPKLSPVSLIALTQLGFILEKEGNLEGEAIIVGDVCVGEINPLEMAVKQSLLDTGRAEAAQATVEQVKVDGIDTNVAIMKELLFPVIEVATRVQLLASWEHPCKSTAFLMFTCYSILR</sequence>
<dbReference type="EMBL" id="PJQY01000797">
    <property type="protein sequence ID" value="PQQ07869.1"/>
    <property type="molecule type" value="Genomic_DNA"/>
</dbReference>
<accession>A0A314YPW2</accession>
<dbReference type="AlphaFoldDB" id="A0A314YPW2"/>
<dbReference type="Proteomes" id="UP000250321">
    <property type="component" value="Unassembled WGS sequence"/>
</dbReference>
<evidence type="ECO:0000256" key="1">
    <source>
        <dbReference type="SAM" id="MobiDB-lite"/>
    </source>
</evidence>
<comment type="caution">
    <text evidence="2">The sequence shown here is derived from an EMBL/GenBank/DDBJ whole genome shotgun (WGS) entry which is preliminary data.</text>
</comment>
<evidence type="ECO:0000313" key="2">
    <source>
        <dbReference type="EMBL" id="PQQ07869.1"/>
    </source>
</evidence>
<gene>
    <name evidence="2" type="ORF">Pyn_27127</name>
</gene>
<reference evidence="2 3" key="1">
    <citation type="submission" date="2018-02" db="EMBL/GenBank/DDBJ databases">
        <title>Draft genome of wild Prunus yedoensis var. nudiflora.</title>
        <authorList>
            <person name="Baek S."/>
            <person name="Kim J.-H."/>
            <person name="Choi K."/>
            <person name="Kim G.-B."/>
            <person name="Cho A."/>
            <person name="Jang H."/>
            <person name="Shin C.-H."/>
            <person name="Yu H.-J."/>
            <person name="Mun J.-H."/>
        </authorList>
    </citation>
    <scope>NUCLEOTIDE SEQUENCE [LARGE SCALE GENOMIC DNA]</scope>
    <source>
        <strain evidence="3">cv. Jeju island</strain>
        <tissue evidence="2">Leaf</tissue>
    </source>
</reference>
<dbReference type="InterPro" id="IPR006927">
    <property type="entry name" value="DUF639"/>
</dbReference>
<dbReference type="STRING" id="2094558.A0A314YPW2"/>
<feature type="region of interest" description="Disordered" evidence="1">
    <location>
        <begin position="27"/>
        <end position="51"/>
    </location>
</feature>
<evidence type="ECO:0000313" key="3">
    <source>
        <dbReference type="Proteomes" id="UP000250321"/>
    </source>
</evidence>
<proteinExistence type="predicted"/>
<dbReference type="PANTHER" id="PTHR31860:SF4">
    <property type="entry name" value="OS02G0637800 PROTEIN"/>
    <property type="match status" value="1"/>
</dbReference>
<keyword evidence="3" id="KW-1185">Reference proteome</keyword>